<dbReference type="FunFam" id="1.20.1070.10:FF:000033">
    <property type="entry name" value="Vomeronasal type-1 receptor"/>
    <property type="match status" value="1"/>
</dbReference>
<evidence type="ECO:0000256" key="2">
    <source>
        <dbReference type="ARBA" id="ARBA00004651"/>
    </source>
</evidence>
<dbReference type="GO" id="GO:0005886">
    <property type="term" value="C:plasma membrane"/>
    <property type="evidence" value="ECO:0007669"/>
    <property type="project" value="UniProtKB-SubCell"/>
</dbReference>
<dbReference type="GO" id="GO:0016503">
    <property type="term" value="F:pheromone receptor activity"/>
    <property type="evidence" value="ECO:0007669"/>
    <property type="project" value="InterPro"/>
</dbReference>
<sequence>MKYTAILPHLFLLLEIFVNHKSTHQQSYSQCQTSTMSPCAWRNDCNHNLSENVVNDKLDSGDLTIGMIFLSQTVIGILGNFSLLYHYLFHYHTESRWRSTDLILKHLLIANSLLIVSLGVPHTIVALGLKHFFTDFDCNLLLYVQRVGRGVSINTTCLLSVFQAITISPTNSCWKDLKVKAPKYIGFSISFCWILHVVVNFIFPLYMLCVSGEESSRNITKKRHTGYCSIGHGKVASSMYTALIVFPEVSFSALIFWASCSMIVLLYRHKKKFQHIHSTKVSSRCPESRATRSILVLVSTFISFYTLSSMLHISIALYNDLSWCLLKISDLISVCFPTISPFLIMSQDSSYSWLCFGYIKNTKLFNLFINT</sequence>
<evidence type="ECO:0000256" key="9">
    <source>
        <dbReference type="ARBA" id="ARBA00023136"/>
    </source>
</evidence>
<evidence type="ECO:0000256" key="5">
    <source>
        <dbReference type="ARBA" id="ARBA00022507"/>
    </source>
</evidence>
<evidence type="ECO:0000256" key="13">
    <source>
        <dbReference type="RuleBase" id="RU364061"/>
    </source>
</evidence>
<dbReference type="OrthoDB" id="9606139at2759"/>
<evidence type="ECO:0000256" key="1">
    <source>
        <dbReference type="ARBA" id="ARBA00003878"/>
    </source>
</evidence>
<evidence type="ECO:0000256" key="11">
    <source>
        <dbReference type="ARBA" id="ARBA00023180"/>
    </source>
</evidence>
<evidence type="ECO:0000313" key="14">
    <source>
        <dbReference type="Proteomes" id="UP001732720"/>
    </source>
</evidence>
<keyword evidence="8 13" id="KW-0297">G-protein coupled receptor</keyword>
<dbReference type="GO" id="GO:0007606">
    <property type="term" value="P:sensory perception of chemical stimulus"/>
    <property type="evidence" value="ECO:0007669"/>
    <property type="project" value="UniProtKB-ARBA"/>
</dbReference>
<dbReference type="GeneID" id="109699810"/>
<gene>
    <name evidence="15" type="primary">LOC109699810</name>
</gene>
<dbReference type="Pfam" id="PF03402">
    <property type="entry name" value="V1R"/>
    <property type="match status" value="1"/>
</dbReference>
<dbReference type="RefSeq" id="XP_020040259.2">
    <property type="nucleotide sequence ID" value="XM_020184670.2"/>
</dbReference>
<keyword evidence="10 13" id="KW-0675">Receptor</keyword>
<proteinExistence type="inferred from homology"/>
<dbReference type="AlphaFoldDB" id="A0A8B7W8V7"/>
<organism evidence="15">
    <name type="scientific">Castor canadensis</name>
    <name type="common">American beaver</name>
    <dbReference type="NCBI Taxonomy" id="51338"/>
    <lineage>
        <taxon>Eukaryota</taxon>
        <taxon>Metazoa</taxon>
        <taxon>Chordata</taxon>
        <taxon>Craniata</taxon>
        <taxon>Vertebrata</taxon>
        <taxon>Euteleostomi</taxon>
        <taxon>Mammalia</taxon>
        <taxon>Eutheria</taxon>
        <taxon>Euarchontoglires</taxon>
        <taxon>Glires</taxon>
        <taxon>Rodentia</taxon>
        <taxon>Castorimorpha</taxon>
        <taxon>Castoridae</taxon>
        <taxon>Castor</taxon>
    </lineage>
</organism>
<dbReference type="GO" id="GO:0019236">
    <property type="term" value="P:response to pheromone"/>
    <property type="evidence" value="ECO:0007669"/>
    <property type="project" value="UniProtKB-KW"/>
</dbReference>
<evidence type="ECO:0000256" key="8">
    <source>
        <dbReference type="ARBA" id="ARBA00023040"/>
    </source>
</evidence>
<comment type="function">
    <text evidence="1">Putative pheromone receptor.</text>
</comment>
<comment type="similarity">
    <text evidence="3 13">Belongs to the G-protein coupled receptor 1 family.</text>
</comment>
<evidence type="ECO:0000256" key="3">
    <source>
        <dbReference type="ARBA" id="ARBA00010663"/>
    </source>
</evidence>
<keyword evidence="9 13" id="KW-0472">Membrane</keyword>
<dbReference type="SUPFAM" id="SSF81321">
    <property type="entry name" value="Family A G protein-coupled receptor-like"/>
    <property type="match status" value="1"/>
</dbReference>
<dbReference type="KEGG" id="ccan:109699810"/>
<evidence type="ECO:0000256" key="7">
    <source>
        <dbReference type="ARBA" id="ARBA00022989"/>
    </source>
</evidence>
<reference evidence="15" key="1">
    <citation type="submission" date="2025-08" db="UniProtKB">
        <authorList>
            <consortium name="RefSeq"/>
        </authorList>
    </citation>
    <scope>IDENTIFICATION</scope>
</reference>
<evidence type="ECO:0000256" key="10">
    <source>
        <dbReference type="ARBA" id="ARBA00023170"/>
    </source>
</evidence>
<dbReference type="PROSITE" id="PS50262">
    <property type="entry name" value="G_PROTEIN_RECEP_F1_2"/>
    <property type="match status" value="1"/>
</dbReference>
<evidence type="ECO:0000256" key="4">
    <source>
        <dbReference type="ARBA" id="ARBA00022475"/>
    </source>
</evidence>
<keyword evidence="7 13" id="KW-1133">Transmembrane helix</keyword>
<keyword evidence="11" id="KW-0325">Glycoprotein</keyword>
<keyword evidence="4 13" id="KW-1003">Cell membrane</keyword>
<keyword evidence="14" id="KW-1185">Reference proteome</keyword>
<keyword evidence="12 13" id="KW-0807">Transducer</keyword>
<dbReference type="InterPro" id="IPR017452">
    <property type="entry name" value="GPCR_Rhodpsn_7TM"/>
</dbReference>
<name>A0A8B7W8V7_CASCN</name>
<dbReference type="Gene3D" id="1.20.1070.10">
    <property type="entry name" value="Rhodopsin 7-helix transmembrane proteins"/>
    <property type="match status" value="1"/>
</dbReference>
<dbReference type="PRINTS" id="PR01534">
    <property type="entry name" value="VOMERONASL1R"/>
</dbReference>
<evidence type="ECO:0000256" key="12">
    <source>
        <dbReference type="ARBA" id="ARBA00023224"/>
    </source>
</evidence>
<keyword evidence="6 13" id="KW-0812">Transmembrane</keyword>
<evidence type="ECO:0000256" key="6">
    <source>
        <dbReference type="ARBA" id="ARBA00022692"/>
    </source>
</evidence>
<keyword evidence="5 13" id="KW-0589">Pheromone response</keyword>
<dbReference type="InterPro" id="IPR004072">
    <property type="entry name" value="Vmron_rcpt_1"/>
</dbReference>
<protein>
    <recommendedName>
        <fullName evidence="13">Vomeronasal type-1 receptor</fullName>
    </recommendedName>
</protein>
<comment type="subcellular location">
    <subcellularLocation>
        <location evidence="2 13">Cell membrane</location>
        <topology evidence="2 13">Multi-pass membrane protein</topology>
    </subcellularLocation>
</comment>
<dbReference type="Proteomes" id="UP001732720">
    <property type="component" value="Chromosome 16"/>
</dbReference>
<accession>A0A8B7W8V7</accession>
<evidence type="ECO:0000313" key="15">
    <source>
        <dbReference type="RefSeq" id="XP_020040259.2"/>
    </source>
</evidence>
<dbReference type="PANTHER" id="PTHR24062">
    <property type="entry name" value="VOMERONASAL TYPE-1 RECEPTOR"/>
    <property type="match status" value="1"/>
</dbReference>